<name>A0A1G9YJ38_9BACT</name>
<dbReference type="Pfam" id="PF01364">
    <property type="entry name" value="Peptidase_C25"/>
    <property type="match status" value="1"/>
</dbReference>
<accession>A0A1G9YJ38</accession>
<dbReference type="AlphaFoldDB" id="A0A1G9YJ38"/>
<evidence type="ECO:0000256" key="1">
    <source>
        <dbReference type="SAM" id="SignalP"/>
    </source>
</evidence>
<feature type="domain" description="Secretion system C-terminal sorting" evidence="3">
    <location>
        <begin position="1044"/>
        <end position="1117"/>
    </location>
</feature>
<dbReference type="Gene3D" id="2.60.40.10">
    <property type="entry name" value="Immunoglobulins"/>
    <property type="match status" value="1"/>
</dbReference>
<dbReference type="GO" id="GO:0006508">
    <property type="term" value="P:proteolysis"/>
    <property type="evidence" value="ECO:0007669"/>
    <property type="project" value="InterPro"/>
</dbReference>
<dbReference type="InterPro" id="IPR026444">
    <property type="entry name" value="Secre_tail"/>
</dbReference>
<keyword evidence="5" id="KW-1185">Reference proteome</keyword>
<keyword evidence="1" id="KW-0732">Signal</keyword>
<evidence type="ECO:0000259" key="3">
    <source>
        <dbReference type="Pfam" id="PF18962"/>
    </source>
</evidence>
<feature type="chain" id="PRO_5011472803" evidence="1">
    <location>
        <begin position="37"/>
        <end position="1120"/>
    </location>
</feature>
<dbReference type="Proteomes" id="UP000198901">
    <property type="component" value="Unassembled WGS sequence"/>
</dbReference>
<dbReference type="InterPro" id="IPR013783">
    <property type="entry name" value="Ig-like_fold"/>
</dbReference>
<dbReference type="Pfam" id="PF18962">
    <property type="entry name" value="Por_Secre_tail"/>
    <property type="match status" value="1"/>
</dbReference>
<dbReference type="STRING" id="563176.SAMN04488090_4941"/>
<dbReference type="GO" id="GO:0008234">
    <property type="term" value="F:cysteine-type peptidase activity"/>
    <property type="evidence" value="ECO:0007669"/>
    <property type="project" value="InterPro"/>
</dbReference>
<dbReference type="NCBIfam" id="TIGR04183">
    <property type="entry name" value="Por_Secre_tail"/>
    <property type="match status" value="1"/>
</dbReference>
<dbReference type="InterPro" id="IPR029030">
    <property type="entry name" value="Caspase-like_dom_sf"/>
</dbReference>
<organism evidence="4 5">
    <name type="scientific">Siphonobacter aquaeclarae</name>
    <dbReference type="NCBI Taxonomy" id="563176"/>
    <lineage>
        <taxon>Bacteria</taxon>
        <taxon>Pseudomonadati</taxon>
        <taxon>Bacteroidota</taxon>
        <taxon>Cytophagia</taxon>
        <taxon>Cytophagales</taxon>
        <taxon>Cytophagaceae</taxon>
        <taxon>Siphonobacter</taxon>
    </lineage>
</organism>
<dbReference type="InterPro" id="IPR001769">
    <property type="entry name" value="Gingipain"/>
</dbReference>
<dbReference type="EMBL" id="FNGS01000013">
    <property type="protein sequence ID" value="SDN08556.1"/>
    <property type="molecule type" value="Genomic_DNA"/>
</dbReference>
<proteinExistence type="predicted"/>
<protein>
    <submittedName>
        <fullName evidence="4">Por secretion system C-terminal sorting domain-containing protein</fullName>
    </submittedName>
</protein>
<evidence type="ECO:0000313" key="4">
    <source>
        <dbReference type="EMBL" id="SDN08556.1"/>
    </source>
</evidence>
<feature type="domain" description="Gingipain" evidence="2">
    <location>
        <begin position="440"/>
        <end position="798"/>
    </location>
</feature>
<feature type="signal peptide" evidence="1">
    <location>
        <begin position="1"/>
        <end position="36"/>
    </location>
</feature>
<reference evidence="4 5" key="1">
    <citation type="submission" date="2016-10" db="EMBL/GenBank/DDBJ databases">
        <authorList>
            <person name="de Groot N.N."/>
        </authorList>
    </citation>
    <scope>NUCLEOTIDE SEQUENCE [LARGE SCALE GENOMIC DNA]</scope>
    <source>
        <strain evidence="4 5">DSM 21668</strain>
    </source>
</reference>
<dbReference type="Gene3D" id="3.40.50.1460">
    <property type="match status" value="1"/>
</dbReference>
<evidence type="ECO:0000259" key="2">
    <source>
        <dbReference type="Pfam" id="PF01364"/>
    </source>
</evidence>
<gene>
    <name evidence="4" type="ORF">SAMN04488090_4941</name>
</gene>
<dbReference type="SUPFAM" id="SSF52129">
    <property type="entry name" value="Caspase-like"/>
    <property type="match status" value="1"/>
</dbReference>
<evidence type="ECO:0000313" key="5">
    <source>
        <dbReference type="Proteomes" id="UP000198901"/>
    </source>
</evidence>
<sequence>MRCLRRNPGSSLPQKQMNKLYLFLTFLLVFAGGAQAQQYGNEWINYSQVYVKIPITQKGIFRIYYSDLQAKGFPVSGDPRNFQLFRRGVEQAIYVQGEADGVFSSGEYIEFYGVPNDGARDKEWYDPQTARRGSDSHTNPYVSLFTDESYYFLTVKTGGGAVKRMANPTPPSKNGLTAEPYHNEEVIQAYSNYYHVGPAYNADYSPTKYQLGISLSQYDIGKGYLQDPVKGDPVNNVANVKSYSLALTNPVTNQPGVTPSLSISIYGATLTNHNLNWSVGPDAATQTVIQNFTFSNYALQNGTQSVGWDKFGASSGVMKLVSAAAAGDQVSLIYYKFGYPQQLNLSGVSAGKAINLRANGVGNSLVQLANATAGDQIYDITDPDGVQRITGTLNATTLETVVGNTTQARKLWVSRAPVTVTQSSIAPVSFQNINAASYNYLIVTNKALQVAVPGSANPVQDYANYRASAAGGSHSPLIVNIDLISDQFNYGEKSGLAIRRFTDFMLKNGTPKHLFLIGRGVYAQYFRQSFPQSTYDAKNFVPTGGWPGSDWMLVNGLNGKPANVPSIAVGRLNITTSEQVVSYLNKIKEYESAPFDLWRKNFLDMSGGHTLDERVTFKGYAQNYANIQANSLLGGKGSIISKETDAAIETINISAQVNSGLSFITFFGHSGANHTDINVGKADTLTSLTNQGKYPIMFINGCEAGNIFLDGQPETLGSSWINTANKGSIAFIGNTFLGWPSYLNAFSTKLFSNFGSMPNQTFGTVLVKTVTDYMDLFPNNAMGLGHALDAVVQGDPAIIPFPISKPDFSINKKGNFYKIADNLVDKDSVRFGLVISNFGIVPPAQMNVVLQRSTPGGRTTATNIATFTFNPTKQMDSLFITIPKSAFPVNTPMLLTAVVDPNNLIDESKKDNNTSSGIAFEITAALPVRLISFTGSIVDGKTAVLTGIDPARIPEQVGLLRWNTASEETLNGYTLEKTMDFKAWTSVGFVPAKNAASVFYSLYDPTLQVGNTYYRLKIHEQNDPDHYSPTISLQLAPTYDMKAFPNPAHRATTVSVREVNPGTSPVQVSLYSTTGALVWKGTLTGGKTDIPTAELTDGVYQIQVQDGIATHTRKLVVRHK</sequence>